<evidence type="ECO:0000256" key="4">
    <source>
        <dbReference type="ARBA" id="ARBA00022692"/>
    </source>
</evidence>
<accession>A0ABN6U5G4</accession>
<dbReference type="Pfam" id="PF03601">
    <property type="entry name" value="Cons_hypoth698"/>
    <property type="match status" value="1"/>
</dbReference>
<dbReference type="InterPro" id="IPR018383">
    <property type="entry name" value="UPF0324_pro"/>
</dbReference>
<evidence type="ECO:0000256" key="2">
    <source>
        <dbReference type="ARBA" id="ARBA00007977"/>
    </source>
</evidence>
<evidence type="ECO:0000256" key="7">
    <source>
        <dbReference type="SAM" id="Phobius"/>
    </source>
</evidence>
<dbReference type="PANTHER" id="PTHR30106">
    <property type="entry name" value="INNER MEMBRANE PROTEIN YEIH-RELATED"/>
    <property type="match status" value="1"/>
</dbReference>
<feature type="transmembrane region" description="Helical" evidence="7">
    <location>
        <begin position="121"/>
        <end position="142"/>
    </location>
</feature>
<feature type="transmembrane region" description="Helical" evidence="7">
    <location>
        <begin position="208"/>
        <end position="230"/>
    </location>
</feature>
<keyword evidence="3" id="KW-1003">Cell membrane</keyword>
<evidence type="ECO:0000313" key="8">
    <source>
        <dbReference type="EMBL" id="BDU00431.1"/>
    </source>
</evidence>
<comment type="similarity">
    <text evidence="2">Belongs to the UPF0324 family.</text>
</comment>
<feature type="transmembrane region" description="Helical" evidence="7">
    <location>
        <begin position="276"/>
        <end position="293"/>
    </location>
</feature>
<keyword evidence="6 7" id="KW-0472">Membrane</keyword>
<feature type="transmembrane region" description="Helical" evidence="7">
    <location>
        <begin position="67"/>
        <end position="87"/>
    </location>
</feature>
<keyword evidence="5 7" id="KW-1133">Transmembrane helix</keyword>
<evidence type="ECO:0000256" key="5">
    <source>
        <dbReference type="ARBA" id="ARBA00022989"/>
    </source>
</evidence>
<evidence type="ECO:0000256" key="3">
    <source>
        <dbReference type="ARBA" id="ARBA00022475"/>
    </source>
</evidence>
<evidence type="ECO:0000256" key="1">
    <source>
        <dbReference type="ARBA" id="ARBA00004651"/>
    </source>
</evidence>
<reference evidence="8 9" key="1">
    <citation type="submission" date="2022-11" db="EMBL/GenBank/DDBJ databases">
        <title>Genome Sequencing of Nocardia sp. ON39_IFM12276 and assembly.</title>
        <authorList>
            <person name="Shimojima M."/>
            <person name="Toyokawa M."/>
            <person name="Uesaka K."/>
        </authorList>
    </citation>
    <scope>NUCLEOTIDE SEQUENCE [LARGE SCALE GENOMIC DNA]</scope>
    <source>
        <strain evidence="8 9">IFM 12276</strain>
    </source>
</reference>
<evidence type="ECO:0000256" key="6">
    <source>
        <dbReference type="ARBA" id="ARBA00023136"/>
    </source>
</evidence>
<protein>
    <submittedName>
        <fullName evidence="8">AraC family transcriptional regulator</fullName>
    </submittedName>
</protein>
<comment type="subcellular location">
    <subcellularLocation>
        <location evidence="1">Cell membrane</location>
        <topology evidence="1">Multi-pass membrane protein</topology>
    </subcellularLocation>
</comment>
<keyword evidence="9" id="KW-1185">Reference proteome</keyword>
<name>A0ABN6U5G4_9NOCA</name>
<keyword evidence="4 7" id="KW-0812">Transmembrane</keyword>
<sequence>MTIVRRHGPGLLAAAGIATAATYAGTVWPALGAPVLALTGGAIFGVFARRAGDERFAPGLASAQERLLGAAIVMIGLGLPVGAVVSVGRSSMLVLLGTLAVGALAAVVAGRLLALDRESAVLVAVGSTICGASAIAAATAVLKPDRDRVAYALGTIFVFNVVAVLVYPPLGHLLGMSEEAFGLWAGTAINDTSSVLAAGVAFGSGAAHFAVIVKLVRSLAIIPMCVGLYLGVRRDGGGATPLWRTIPLFVVLFVAASALAATGVIPSSWTPPLSHLSAWLIAVVLAAIGTTLTPQRLRTAGHRPLFFGGILALTLGISSLALQLATGWR</sequence>
<dbReference type="PANTHER" id="PTHR30106:SF1">
    <property type="entry name" value="UPF0324 MEMBRANE PROTEIN FN0533"/>
    <property type="match status" value="1"/>
</dbReference>
<dbReference type="Proteomes" id="UP001317870">
    <property type="component" value="Chromosome"/>
</dbReference>
<feature type="transmembrane region" description="Helical" evidence="7">
    <location>
        <begin position="93"/>
        <end position="114"/>
    </location>
</feature>
<feature type="transmembrane region" description="Helical" evidence="7">
    <location>
        <begin position="30"/>
        <end position="47"/>
    </location>
</feature>
<evidence type="ECO:0000313" key="9">
    <source>
        <dbReference type="Proteomes" id="UP001317870"/>
    </source>
</evidence>
<dbReference type="RefSeq" id="WP_281873260.1">
    <property type="nucleotide sequence ID" value="NZ_AP026976.1"/>
</dbReference>
<feature type="transmembrane region" description="Helical" evidence="7">
    <location>
        <begin position="242"/>
        <end position="264"/>
    </location>
</feature>
<feature type="transmembrane region" description="Helical" evidence="7">
    <location>
        <begin position="148"/>
        <end position="168"/>
    </location>
</feature>
<gene>
    <name evidence="8" type="ORF">IFM12276_34590</name>
</gene>
<feature type="transmembrane region" description="Helical" evidence="7">
    <location>
        <begin position="305"/>
        <end position="325"/>
    </location>
</feature>
<organism evidence="8 9">
    <name type="scientific">Nocardia sputorum</name>
    <dbReference type="NCBI Taxonomy" id="2984338"/>
    <lineage>
        <taxon>Bacteria</taxon>
        <taxon>Bacillati</taxon>
        <taxon>Actinomycetota</taxon>
        <taxon>Actinomycetes</taxon>
        <taxon>Mycobacteriales</taxon>
        <taxon>Nocardiaceae</taxon>
        <taxon>Nocardia</taxon>
    </lineage>
</organism>
<proteinExistence type="inferred from homology"/>
<dbReference type="EMBL" id="AP026978">
    <property type="protein sequence ID" value="BDU00431.1"/>
    <property type="molecule type" value="Genomic_DNA"/>
</dbReference>